<evidence type="ECO:0000313" key="2">
    <source>
        <dbReference type="EMBL" id="OAM23848.1"/>
    </source>
</evidence>
<protein>
    <submittedName>
        <fullName evidence="2">Uncharacterized protein</fullName>
    </submittedName>
</protein>
<feature type="transmembrane region" description="Helical" evidence="1">
    <location>
        <begin position="75"/>
        <end position="98"/>
    </location>
</feature>
<dbReference type="AlphaFoldDB" id="A0A1A9RT82"/>
<dbReference type="EMBL" id="LXSH01000011">
    <property type="protein sequence ID" value="OAM23848.1"/>
    <property type="molecule type" value="Genomic_DNA"/>
</dbReference>
<proteinExistence type="predicted"/>
<keyword evidence="1" id="KW-0472">Membrane</keyword>
<keyword evidence="1" id="KW-0812">Transmembrane</keyword>
<keyword evidence="1" id="KW-1133">Transmembrane helix</keyword>
<reference evidence="3" key="1">
    <citation type="submission" date="2016-05" db="EMBL/GenBank/DDBJ databases">
        <title>Draft genome of Corynebacterium afermentans subsp. afermentans LCDC 88199T.</title>
        <authorList>
            <person name="Bernier A.-M."/>
            <person name="Bernard K."/>
        </authorList>
    </citation>
    <scope>NUCLEOTIDE SEQUENCE [LARGE SCALE GENOMIC DNA]</scope>
    <source>
        <strain evidence="3">NML120819</strain>
    </source>
</reference>
<dbReference type="RefSeq" id="WP_064105296.1">
    <property type="nucleotide sequence ID" value="NZ_LXSH01000011.1"/>
</dbReference>
<organism evidence="2 3">
    <name type="scientific">Eikenella corrodens</name>
    <dbReference type="NCBI Taxonomy" id="539"/>
    <lineage>
        <taxon>Bacteria</taxon>
        <taxon>Pseudomonadati</taxon>
        <taxon>Pseudomonadota</taxon>
        <taxon>Betaproteobacteria</taxon>
        <taxon>Neisseriales</taxon>
        <taxon>Neisseriaceae</taxon>
        <taxon>Eikenella</taxon>
    </lineage>
</organism>
<name>A0A1A9RT82_EIKCO</name>
<comment type="caution">
    <text evidence="2">The sequence shown here is derived from an EMBL/GenBank/DDBJ whole genome shotgun (WGS) entry which is preliminary data.</text>
</comment>
<feature type="transmembrane region" description="Helical" evidence="1">
    <location>
        <begin position="49"/>
        <end position="69"/>
    </location>
</feature>
<sequence>MPGRTTIRPILLVQHMDFLFELLLRLVFLPIEALFEWILENTFSRYPKLAFGLICLFTPLCLALSRWHFGTLVWYAWLLAPIAAMLLALPIICLWHAINYVRLRHTPPVAIPKAGKRRKR</sequence>
<evidence type="ECO:0000313" key="3">
    <source>
        <dbReference type="Proteomes" id="UP000078103"/>
    </source>
</evidence>
<gene>
    <name evidence="2" type="ORF">A7P89_02885</name>
</gene>
<evidence type="ECO:0000256" key="1">
    <source>
        <dbReference type="SAM" id="Phobius"/>
    </source>
</evidence>
<accession>A0A1A9RT82</accession>
<dbReference type="Proteomes" id="UP000078103">
    <property type="component" value="Unassembled WGS sequence"/>
</dbReference>